<dbReference type="InterPro" id="IPR001173">
    <property type="entry name" value="Glyco_trans_2-like"/>
</dbReference>
<proteinExistence type="predicted"/>
<protein>
    <submittedName>
        <fullName evidence="2">Glycosyltransferase involved in cell wall bisynthesis</fullName>
    </submittedName>
</protein>
<evidence type="ECO:0000313" key="2">
    <source>
        <dbReference type="EMBL" id="SDO58851.1"/>
    </source>
</evidence>
<evidence type="ECO:0000313" key="3">
    <source>
        <dbReference type="Proteomes" id="UP000186456"/>
    </source>
</evidence>
<dbReference type="SUPFAM" id="SSF53448">
    <property type="entry name" value="Nucleotide-diphospho-sugar transferases"/>
    <property type="match status" value="1"/>
</dbReference>
<accession>A0A1H0KSV0</accession>
<sequence>MTEPESAPAPGYVVLAAYRPPEELFTRQLRSIQAQTLSDFRCVIVADGGADDVRATMRQAVGDDERFEIAGFDERVGFYANFERGLAQVPADAPWVALSDQDDEWMPDKLAVLVPALDHAALVSGQARVVTYPDGVVVAASTHRRSVSAPALVLENQFSGALCVFRGSLLQTALPFPRYHGPAQVHDHWLAVCAAVTGGLGVVDRVVQDYVQHSSNVLGEADAARLGWRQTLRRRRDAVRAETDARGLRAVARSLYTVNAGWAEAMVDTVAARVDDERALRLAAAFGARRRRGRTLRTVVAGARRGEISLRTAVVHLVGRTAWTLTGGRRS</sequence>
<dbReference type="RefSeq" id="WP_074694099.1">
    <property type="nucleotide sequence ID" value="NZ_FNJN01000001.1"/>
</dbReference>
<organism evidence="2 3">
    <name type="scientific">Microbacterium testaceum (strain StLB037)</name>
    <dbReference type="NCBI Taxonomy" id="979556"/>
    <lineage>
        <taxon>Bacteria</taxon>
        <taxon>Bacillati</taxon>
        <taxon>Actinomycetota</taxon>
        <taxon>Actinomycetes</taxon>
        <taxon>Micrococcales</taxon>
        <taxon>Microbacteriaceae</taxon>
        <taxon>Microbacterium</taxon>
    </lineage>
</organism>
<keyword evidence="2" id="KW-0808">Transferase</keyword>
<dbReference type="AlphaFoldDB" id="A0A1H0KSV0"/>
<dbReference type="EMBL" id="FNJN01000001">
    <property type="protein sequence ID" value="SDO58851.1"/>
    <property type="molecule type" value="Genomic_DNA"/>
</dbReference>
<dbReference type="GO" id="GO:0016740">
    <property type="term" value="F:transferase activity"/>
    <property type="evidence" value="ECO:0007669"/>
    <property type="project" value="UniProtKB-KW"/>
</dbReference>
<dbReference type="Proteomes" id="UP000186456">
    <property type="component" value="Unassembled WGS sequence"/>
</dbReference>
<reference evidence="2 3" key="1">
    <citation type="submission" date="2016-10" db="EMBL/GenBank/DDBJ databases">
        <authorList>
            <person name="de Groot N.N."/>
        </authorList>
    </citation>
    <scope>NUCLEOTIDE SEQUENCE [LARGE SCALE GENOMIC DNA]</scope>
    <source>
        <strain evidence="2 3">StLB037</strain>
    </source>
</reference>
<feature type="domain" description="Glycosyltransferase 2-like" evidence="1">
    <location>
        <begin position="13"/>
        <end position="133"/>
    </location>
</feature>
<dbReference type="InterPro" id="IPR029044">
    <property type="entry name" value="Nucleotide-diphossugar_trans"/>
</dbReference>
<dbReference type="Gene3D" id="3.90.550.10">
    <property type="entry name" value="Spore Coat Polysaccharide Biosynthesis Protein SpsA, Chain A"/>
    <property type="match status" value="1"/>
</dbReference>
<name>A0A1H0KSV0_MICTS</name>
<evidence type="ECO:0000259" key="1">
    <source>
        <dbReference type="Pfam" id="PF00535"/>
    </source>
</evidence>
<gene>
    <name evidence="2" type="ORF">SAMN04487788_0160</name>
</gene>
<dbReference type="Pfam" id="PF00535">
    <property type="entry name" value="Glycos_transf_2"/>
    <property type="match status" value="1"/>
</dbReference>